<dbReference type="InterPro" id="IPR018323">
    <property type="entry name" value="OM_lipoprot_carrier_LolA_Pbac"/>
</dbReference>
<dbReference type="SUPFAM" id="SSF89392">
    <property type="entry name" value="Prokaryotic lipoproteins and lipoprotein localization factors"/>
    <property type="match status" value="1"/>
</dbReference>
<proteinExistence type="inferred from homology"/>
<dbReference type="Gene3D" id="2.50.20.10">
    <property type="entry name" value="Lipoprotein localisation LolA/LolB/LppX"/>
    <property type="match status" value="1"/>
</dbReference>
<evidence type="ECO:0000313" key="11">
    <source>
        <dbReference type="EMBL" id="RDE24739.1"/>
    </source>
</evidence>
<evidence type="ECO:0000256" key="8">
    <source>
        <dbReference type="ARBA" id="ARBA00022927"/>
    </source>
</evidence>
<evidence type="ECO:0000256" key="9">
    <source>
        <dbReference type="ARBA" id="ARBA00023186"/>
    </source>
</evidence>
<feature type="chain" id="PRO_5017092433" description="Outer-membrane lipoprotein carrier protein" evidence="10">
    <location>
        <begin position="23"/>
        <end position="207"/>
    </location>
</feature>
<comment type="subunit">
    <text evidence="3 10">Monomer.</text>
</comment>
<dbReference type="OrthoDB" id="9787361at2"/>
<evidence type="ECO:0000256" key="3">
    <source>
        <dbReference type="ARBA" id="ARBA00011245"/>
    </source>
</evidence>
<dbReference type="RefSeq" id="WP_114694329.1">
    <property type="nucleotide sequence ID" value="NZ_QQOH01000001.1"/>
</dbReference>
<name>A0A369WUJ5_9GAMM</name>
<evidence type="ECO:0000313" key="12">
    <source>
        <dbReference type="Proteomes" id="UP000253769"/>
    </source>
</evidence>
<protein>
    <recommendedName>
        <fullName evidence="4 10">Outer-membrane lipoprotein carrier protein</fullName>
    </recommendedName>
</protein>
<dbReference type="PANTHER" id="PTHR35869:SF1">
    <property type="entry name" value="OUTER-MEMBRANE LIPOPROTEIN CARRIER PROTEIN"/>
    <property type="match status" value="1"/>
</dbReference>
<dbReference type="HAMAP" id="MF_00240">
    <property type="entry name" value="LolA"/>
    <property type="match status" value="1"/>
</dbReference>
<keyword evidence="7 10" id="KW-0574">Periplasm</keyword>
<dbReference type="Proteomes" id="UP000253769">
    <property type="component" value="Unassembled WGS sequence"/>
</dbReference>
<evidence type="ECO:0000256" key="7">
    <source>
        <dbReference type="ARBA" id="ARBA00022764"/>
    </source>
</evidence>
<comment type="function">
    <text evidence="10">Participates in the translocation of lipoproteins from the inner membrane to the outer membrane. Only forms a complex with a lipoprotein if the residue after the N-terminal Cys is not an aspartate (The Asp acts as a targeting signal to indicate that the lipoprotein should stay in the inner membrane).</text>
</comment>
<evidence type="ECO:0000256" key="6">
    <source>
        <dbReference type="ARBA" id="ARBA00022729"/>
    </source>
</evidence>
<dbReference type="AlphaFoldDB" id="A0A369WUJ5"/>
<accession>A0A369WUJ5</accession>
<reference evidence="11 12" key="1">
    <citation type="submission" date="2018-07" db="EMBL/GenBank/DDBJ databases">
        <title>Motiliproteus coralliicola sp. nov., a bacterium isolated from Coral.</title>
        <authorList>
            <person name="Wang G."/>
        </authorList>
    </citation>
    <scope>NUCLEOTIDE SEQUENCE [LARGE SCALE GENOMIC DNA]</scope>
    <source>
        <strain evidence="11 12">C34</strain>
    </source>
</reference>
<dbReference type="PANTHER" id="PTHR35869">
    <property type="entry name" value="OUTER-MEMBRANE LIPOPROTEIN CARRIER PROTEIN"/>
    <property type="match status" value="1"/>
</dbReference>
<evidence type="ECO:0000256" key="10">
    <source>
        <dbReference type="HAMAP-Rule" id="MF_00240"/>
    </source>
</evidence>
<evidence type="ECO:0000256" key="2">
    <source>
        <dbReference type="ARBA" id="ARBA00007615"/>
    </source>
</evidence>
<dbReference type="Pfam" id="PF03548">
    <property type="entry name" value="LolA"/>
    <property type="match status" value="1"/>
</dbReference>
<gene>
    <name evidence="10 11" type="primary">lolA</name>
    <name evidence="11" type="ORF">DV711_03910</name>
</gene>
<comment type="similarity">
    <text evidence="2 10">Belongs to the LolA family.</text>
</comment>
<dbReference type="NCBIfam" id="TIGR00547">
    <property type="entry name" value="lolA"/>
    <property type="match status" value="1"/>
</dbReference>
<evidence type="ECO:0000256" key="4">
    <source>
        <dbReference type="ARBA" id="ARBA00014035"/>
    </source>
</evidence>
<dbReference type="InterPro" id="IPR029046">
    <property type="entry name" value="LolA/LolB/LppX"/>
</dbReference>
<sequence length="207" mass="23140" precursor="true">MNGMIRLFLTVLLSLNAGWLQAADAGQNLHRLLGKIDSLSARFEQLVLDGGGTRLQQSQGEMVLARPGKFRWRTDEPFPQLLVSDGQTLWMYDEDLEQVTRQAVDQQLSNTPALLLSGDLATLQDSFQIQGPVEGDSGTFRLLPNSEDALFTVLRMQFVSGVPIEMQLEDNLGQQTSVHFYDLTLNPTLESQQFEFQVPDGVDLIEQ</sequence>
<keyword evidence="6 10" id="KW-0732">Signal</keyword>
<dbReference type="GO" id="GO:0042953">
    <property type="term" value="P:lipoprotein transport"/>
    <property type="evidence" value="ECO:0007669"/>
    <property type="project" value="InterPro"/>
</dbReference>
<organism evidence="11 12">
    <name type="scientific">Motiliproteus coralliicola</name>
    <dbReference type="NCBI Taxonomy" id="2283196"/>
    <lineage>
        <taxon>Bacteria</taxon>
        <taxon>Pseudomonadati</taxon>
        <taxon>Pseudomonadota</taxon>
        <taxon>Gammaproteobacteria</taxon>
        <taxon>Oceanospirillales</taxon>
        <taxon>Oceanospirillaceae</taxon>
        <taxon>Motiliproteus</taxon>
    </lineage>
</organism>
<keyword evidence="5 10" id="KW-0813">Transport</keyword>
<evidence type="ECO:0000256" key="5">
    <source>
        <dbReference type="ARBA" id="ARBA00022448"/>
    </source>
</evidence>
<dbReference type="CDD" id="cd16325">
    <property type="entry name" value="LolA"/>
    <property type="match status" value="1"/>
</dbReference>
<keyword evidence="9 10" id="KW-0143">Chaperone</keyword>
<evidence type="ECO:0000256" key="1">
    <source>
        <dbReference type="ARBA" id="ARBA00004418"/>
    </source>
</evidence>
<dbReference type="GO" id="GO:0044874">
    <property type="term" value="P:lipoprotein localization to outer membrane"/>
    <property type="evidence" value="ECO:0007669"/>
    <property type="project" value="UniProtKB-UniRule"/>
</dbReference>
<dbReference type="GO" id="GO:0030288">
    <property type="term" value="C:outer membrane-bounded periplasmic space"/>
    <property type="evidence" value="ECO:0007669"/>
    <property type="project" value="TreeGrafter"/>
</dbReference>
<dbReference type="InterPro" id="IPR004564">
    <property type="entry name" value="OM_lipoprot_carrier_LolA-like"/>
</dbReference>
<comment type="subcellular location">
    <subcellularLocation>
        <location evidence="1 10">Periplasm</location>
    </subcellularLocation>
</comment>
<dbReference type="EMBL" id="QQOH01000001">
    <property type="protein sequence ID" value="RDE24739.1"/>
    <property type="molecule type" value="Genomic_DNA"/>
</dbReference>
<feature type="signal peptide" evidence="10">
    <location>
        <begin position="1"/>
        <end position="22"/>
    </location>
</feature>
<keyword evidence="11" id="KW-0449">Lipoprotein</keyword>
<comment type="caution">
    <text evidence="11">The sequence shown here is derived from an EMBL/GenBank/DDBJ whole genome shotgun (WGS) entry which is preliminary data.</text>
</comment>
<keyword evidence="8 10" id="KW-0653">Protein transport</keyword>
<keyword evidence="12" id="KW-1185">Reference proteome</keyword>